<comment type="caution">
    <text evidence="6">The sequence shown here is derived from an EMBL/GenBank/DDBJ whole genome shotgun (WGS) entry which is preliminary data.</text>
</comment>
<dbReference type="Pfam" id="PF04079">
    <property type="entry name" value="SMC_ScpB"/>
    <property type="match status" value="1"/>
</dbReference>
<dbReference type="Proteomes" id="UP001431776">
    <property type="component" value="Unassembled WGS sequence"/>
</dbReference>
<evidence type="ECO:0000256" key="1">
    <source>
        <dbReference type="ARBA" id="ARBA00022490"/>
    </source>
</evidence>
<sequence>MTQETRETLAEEPQETLDEVNEHSDDEANVGGASPLAMSCETHDLPGDDAEPQTPERIEVEFSVDDIGEPQDAEETTDELEATEAEEDTETQPADDAEPTPTVESVIEAILFASEEPLSDSRLAGIVETTTKQVRDCIQSLNDKYERNHNAFRIEQIAGGHQMLTLPTYNTWLKKMLKVRSDNKLSPAAMETLAIIAYKQPVIRVDIEAIRGVAVGEVIRSLMYKGLVKIVGRAEILGRPMLYGTTKKFLEVFGLNSLKDLPKAEELKKPD</sequence>
<dbReference type="InterPro" id="IPR036388">
    <property type="entry name" value="WH-like_DNA-bd_sf"/>
</dbReference>
<evidence type="ECO:0000256" key="2">
    <source>
        <dbReference type="ARBA" id="ARBA00022618"/>
    </source>
</evidence>
<dbReference type="GO" id="GO:0051301">
    <property type="term" value="P:cell division"/>
    <property type="evidence" value="ECO:0007669"/>
    <property type="project" value="UniProtKB-KW"/>
</dbReference>
<organism evidence="6 7">
    <name type="scientific">Anaerobaca lacustris</name>
    <dbReference type="NCBI Taxonomy" id="3044600"/>
    <lineage>
        <taxon>Bacteria</taxon>
        <taxon>Pseudomonadati</taxon>
        <taxon>Planctomycetota</taxon>
        <taxon>Phycisphaerae</taxon>
        <taxon>Sedimentisphaerales</taxon>
        <taxon>Anaerobacaceae</taxon>
        <taxon>Anaerobaca</taxon>
    </lineage>
</organism>
<feature type="region of interest" description="Disordered" evidence="5">
    <location>
        <begin position="1"/>
        <end position="101"/>
    </location>
</feature>
<dbReference type="NCBIfam" id="TIGR00281">
    <property type="entry name" value="SMC-Scp complex subunit ScpB"/>
    <property type="match status" value="1"/>
</dbReference>
<proteinExistence type="predicted"/>
<dbReference type="AlphaFoldDB" id="A0AAW6TRW6"/>
<feature type="compositionally biased region" description="Acidic residues" evidence="5">
    <location>
        <begin position="10"/>
        <end position="28"/>
    </location>
</feature>
<dbReference type="InterPro" id="IPR036390">
    <property type="entry name" value="WH_DNA-bd_sf"/>
</dbReference>
<gene>
    <name evidence="6" type="primary">scpB</name>
    <name evidence="6" type="ORF">QJ522_05205</name>
</gene>
<evidence type="ECO:0000313" key="6">
    <source>
        <dbReference type="EMBL" id="MDI6448433.1"/>
    </source>
</evidence>
<keyword evidence="3" id="KW-0159">Chromosome partition</keyword>
<dbReference type="SUPFAM" id="SSF46785">
    <property type="entry name" value="Winged helix' DNA-binding domain"/>
    <property type="match status" value="2"/>
</dbReference>
<dbReference type="InterPro" id="IPR005234">
    <property type="entry name" value="ScpB_csome_segregation"/>
</dbReference>
<keyword evidence="1" id="KW-0963">Cytoplasm</keyword>
<name>A0AAW6TRW6_9BACT</name>
<dbReference type="PANTHER" id="PTHR34298:SF2">
    <property type="entry name" value="SEGREGATION AND CONDENSATION PROTEIN B"/>
    <property type="match status" value="1"/>
</dbReference>
<dbReference type="EMBL" id="JASCXX010000004">
    <property type="protein sequence ID" value="MDI6448433.1"/>
    <property type="molecule type" value="Genomic_DNA"/>
</dbReference>
<feature type="compositionally biased region" description="Acidic residues" evidence="5">
    <location>
        <begin position="62"/>
        <end position="98"/>
    </location>
</feature>
<evidence type="ECO:0000256" key="3">
    <source>
        <dbReference type="ARBA" id="ARBA00022829"/>
    </source>
</evidence>
<reference evidence="6" key="1">
    <citation type="submission" date="2023-05" db="EMBL/GenBank/DDBJ databases">
        <title>Anaerotaeda fermentans gen. nov., sp. nov., a novel anaerobic planctomycete of the new family within the order Sedimentisphaerales isolated from Taman Peninsula, Russia.</title>
        <authorList>
            <person name="Khomyakova M.A."/>
            <person name="Merkel A.Y."/>
            <person name="Slobodkin A.I."/>
        </authorList>
    </citation>
    <scope>NUCLEOTIDE SEQUENCE</scope>
    <source>
        <strain evidence="6">M17dextr</strain>
    </source>
</reference>
<dbReference type="GO" id="GO:0051304">
    <property type="term" value="P:chromosome separation"/>
    <property type="evidence" value="ECO:0007669"/>
    <property type="project" value="InterPro"/>
</dbReference>
<evidence type="ECO:0000256" key="4">
    <source>
        <dbReference type="ARBA" id="ARBA00023306"/>
    </source>
</evidence>
<dbReference type="PANTHER" id="PTHR34298">
    <property type="entry name" value="SEGREGATION AND CONDENSATION PROTEIN B"/>
    <property type="match status" value="1"/>
</dbReference>
<evidence type="ECO:0000313" key="7">
    <source>
        <dbReference type="Proteomes" id="UP001431776"/>
    </source>
</evidence>
<keyword evidence="7" id="KW-1185">Reference proteome</keyword>
<accession>A0AAW6TRW6</accession>
<dbReference type="Gene3D" id="1.10.10.10">
    <property type="entry name" value="Winged helix-like DNA-binding domain superfamily/Winged helix DNA-binding domain"/>
    <property type="match status" value="2"/>
</dbReference>
<keyword evidence="4" id="KW-0131">Cell cycle</keyword>
<dbReference type="RefSeq" id="WP_349243838.1">
    <property type="nucleotide sequence ID" value="NZ_JASCXX010000004.1"/>
</dbReference>
<keyword evidence="2" id="KW-0132">Cell division</keyword>
<evidence type="ECO:0000256" key="5">
    <source>
        <dbReference type="SAM" id="MobiDB-lite"/>
    </source>
</evidence>
<protein>
    <submittedName>
        <fullName evidence="6">SMC-Scp complex subunit ScpB</fullName>
    </submittedName>
</protein>